<comment type="similarity">
    <text evidence="5">Belongs to the purine/pyrimidine phosphoribosyltransferase family.</text>
</comment>
<comment type="catalytic activity">
    <reaction evidence="1">
        <text>AMP + diphosphate = 5-phospho-alpha-D-ribose 1-diphosphate + adenine</text>
        <dbReference type="Rhea" id="RHEA:16609"/>
        <dbReference type="ChEBI" id="CHEBI:16708"/>
        <dbReference type="ChEBI" id="CHEBI:33019"/>
        <dbReference type="ChEBI" id="CHEBI:58017"/>
        <dbReference type="ChEBI" id="CHEBI:456215"/>
        <dbReference type="EC" id="2.4.2.7"/>
    </reaction>
</comment>
<evidence type="ECO:0000256" key="7">
    <source>
        <dbReference type="ARBA" id="ARBA00011893"/>
    </source>
</evidence>
<evidence type="ECO:0000313" key="15">
    <source>
        <dbReference type="Proteomes" id="UP000887577"/>
    </source>
</evidence>
<evidence type="ECO:0000256" key="2">
    <source>
        <dbReference type="ARBA" id="ARBA00003968"/>
    </source>
</evidence>
<evidence type="ECO:0000259" key="14">
    <source>
        <dbReference type="Pfam" id="PF10141"/>
    </source>
</evidence>
<evidence type="ECO:0000256" key="3">
    <source>
        <dbReference type="ARBA" id="ARBA00004496"/>
    </source>
</evidence>
<keyword evidence="12" id="KW-0660">Purine salvage</keyword>
<dbReference type="GO" id="GO:0003999">
    <property type="term" value="F:adenine phosphoribosyltransferase activity"/>
    <property type="evidence" value="ECO:0007669"/>
    <property type="project" value="UniProtKB-EC"/>
</dbReference>
<protein>
    <recommendedName>
        <fullName evidence="8">Adenine phosphoribosyltransferase</fullName>
        <ecNumber evidence="7">2.4.2.7</ecNumber>
    </recommendedName>
</protein>
<evidence type="ECO:0000313" key="16">
    <source>
        <dbReference type="WBParaSite" id="PSU_v2.g16788.t1"/>
    </source>
</evidence>
<evidence type="ECO:0000256" key="9">
    <source>
        <dbReference type="ARBA" id="ARBA00022490"/>
    </source>
</evidence>
<dbReference type="InterPro" id="IPR005764">
    <property type="entry name" value="Ade_phspho_trans"/>
</dbReference>
<evidence type="ECO:0000256" key="12">
    <source>
        <dbReference type="ARBA" id="ARBA00022726"/>
    </source>
</evidence>
<dbReference type="CDD" id="cd06223">
    <property type="entry name" value="PRTases_typeI"/>
    <property type="match status" value="1"/>
</dbReference>
<dbReference type="GO" id="GO:0006166">
    <property type="term" value="P:purine ribonucleoside salvage"/>
    <property type="evidence" value="ECO:0007669"/>
    <property type="project" value="UniProtKB-KW"/>
</dbReference>
<dbReference type="InterPro" id="IPR029057">
    <property type="entry name" value="PRTase-like"/>
</dbReference>
<dbReference type="SUPFAM" id="SSF53271">
    <property type="entry name" value="PRTase-like"/>
    <property type="match status" value="1"/>
</dbReference>
<dbReference type="WBParaSite" id="PSU_v2.g16788.t1">
    <property type="protein sequence ID" value="PSU_v2.g16788.t1"/>
    <property type="gene ID" value="PSU_v2.g16788"/>
</dbReference>
<keyword evidence="9" id="KW-0963">Cytoplasm</keyword>
<evidence type="ECO:0000256" key="10">
    <source>
        <dbReference type="ARBA" id="ARBA00022676"/>
    </source>
</evidence>
<comment type="pathway">
    <text evidence="4">Purine metabolism; AMP biosynthesis via salvage pathway; AMP from adenine: step 1/1.</text>
</comment>
<feature type="domain" description="Phosphoribosyltransferase" evidence="13">
    <location>
        <begin position="140"/>
        <end position="243"/>
    </location>
</feature>
<evidence type="ECO:0000256" key="6">
    <source>
        <dbReference type="ARBA" id="ARBA00011738"/>
    </source>
</evidence>
<evidence type="ECO:0000256" key="1">
    <source>
        <dbReference type="ARBA" id="ARBA00000868"/>
    </source>
</evidence>
<dbReference type="EC" id="2.4.2.7" evidence="7"/>
<dbReference type="GO" id="GO:0006168">
    <property type="term" value="P:adenine salvage"/>
    <property type="evidence" value="ECO:0007669"/>
    <property type="project" value="InterPro"/>
</dbReference>
<dbReference type="PANTHER" id="PTHR32315:SF3">
    <property type="entry name" value="ADENINE PHOSPHORIBOSYLTRANSFERASE"/>
    <property type="match status" value="1"/>
</dbReference>
<dbReference type="GO" id="GO:0002055">
    <property type="term" value="F:adenine binding"/>
    <property type="evidence" value="ECO:0007669"/>
    <property type="project" value="TreeGrafter"/>
</dbReference>
<accession>A0A914YBJ3</accession>
<dbReference type="InterPro" id="IPR018779">
    <property type="entry name" value="RecJ_C"/>
</dbReference>
<evidence type="ECO:0000256" key="8">
    <source>
        <dbReference type="ARBA" id="ARBA00017366"/>
    </source>
</evidence>
<reference evidence="16" key="1">
    <citation type="submission" date="2022-11" db="UniProtKB">
        <authorList>
            <consortium name="WormBaseParasite"/>
        </authorList>
    </citation>
    <scope>IDENTIFICATION</scope>
</reference>
<dbReference type="FunFam" id="3.40.50.2020:FF:000004">
    <property type="entry name" value="Adenine phosphoribosyltransferase"/>
    <property type="match status" value="1"/>
</dbReference>
<dbReference type="Pfam" id="PF00156">
    <property type="entry name" value="Pribosyltran"/>
    <property type="match status" value="1"/>
</dbReference>
<sequence length="264" mass="29381">MPSRELFKRIYMLVSKWRAEPVEEQEITPVLSRQCGCTPRMITMMLDVFEELSFITREDGKIMFVDNPPKRELTASRHYQALESMAETEQEEIILDFKDYIRVIPDFPQPGISFKDITTLLKDGEMYRKAINELKVMVSDLKIDVIAGPEARGFVVGAPLAYALGVGFAPIRKSGKLPGETIEVGYDLEYGKDTLAMHTDAIEKGQNVLIADDLLATGGTIATSINLIEQLGGKIVGAAFLIELSDLNGRAKLPGIDVFTLMNY</sequence>
<keyword evidence="11" id="KW-0808">Transferase</keyword>
<dbReference type="GO" id="GO:0044209">
    <property type="term" value="P:AMP salvage"/>
    <property type="evidence" value="ECO:0007669"/>
    <property type="project" value="TreeGrafter"/>
</dbReference>
<feature type="domain" description="Single-stranded-DNA-specific exonuclease RecJ C-terminal" evidence="14">
    <location>
        <begin position="1"/>
        <end position="91"/>
    </location>
</feature>
<dbReference type="NCBIfam" id="NF002634">
    <property type="entry name" value="PRK02304.1-3"/>
    <property type="match status" value="1"/>
</dbReference>
<comment type="function">
    <text evidence="2">Catalyzes a salvage reaction resulting in the formation of AMP, that is energically less costly than de novo synthesis.</text>
</comment>
<dbReference type="PANTHER" id="PTHR32315">
    <property type="entry name" value="ADENINE PHOSPHORIBOSYLTRANSFERASE"/>
    <property type="match status" value="1"/>
</dbReference>
<dbReference type="GO" id="GO:0005737">
    <property type="term" value="C:cytoplasm"/>
    <property type="evidence" value="ECO:0007669"/>
    <property type="project" value="UniProtKB-SubCell"/>
</dbReference>
<keyword evidence="10" id="KW-0328">Glycosyltransferase</keyword>
<dbReference type="NCBIfam" id="NF002636">
    <property type="entry name" value="PRK02304.1-5"/>
    <property type="match status" value="1"/>
</dbReference>
<dbReference type="InterPro" id="IPR050054">
    <property type="entry name" value="UPRTase/APRTase"/>
</dbReference>
<comment type="subcellular location">
    <subcellularLocation>
        <location evidence="3">Cytoplasm</location>
    </subcellularLocation>
</comment>
<dbReference type="Proteomes" id="UP000887577">
    <property type="component" value="Unplaced"/>
</dbReference>
<dbReference type="Gene3D" id="3.40.50.2020">
    <property type="match status" value="1"/>
</dbReference>
<dbReference type="NCBIfam" id="TIGR01090">
    <property type="entry name" value="apt"/>
    <property type="match status" value="1"/>
</dbReference>
<proteinExistence type="inferred from homology"/>
<dbReference type="Pfam" id="PF10141">
    <property type="entry name" value="ssDNA-exonuc_C"/>
    <property type="match status" value="1"/>
</dbReference>
<name>A0A914YBJ3_9BILA</name>
<dbReference type="AlphaFoldDB" id="A0A914YBJ3"/>
<dbReference type="HAMAP" id="MF_00004">
    <property type="entry name" value="Aden_phosphoribosyltr"/>
    <property type="match status" value="1"/>
</dbReference>
<keyword evidence="15" id="KW-1185">Reference proteome</keyword>
<comment type="subunit">
    <text evidence="6">Homodimer.</text>
</comment>
<evidence type="ECO:0000256" key="4">
    <source>
        <dbReference type="ARBA" id="ARBA00004659"/>
    </source>
</evidence>
<dbReference type="NCBIfam" id="NF002633">
    <property type="entry name" value="PRK02304.1-2"/>
    <property type="match status" value="1"/>
</dbReference>
<organism evidence="15 16">
    <name type="scientific">Panagrolaimus superbus</name>
    <dbReference type="NCBI Taxonomy" id="310955"/>
    <lineage>
        <taxon>Eukaryota</taxon>
        <taxon>Metazoa</taxon>
        <taxon>Ecdysozoa</taxon>
        <taxon>Nematoda</taxon>
        <taxon>Chromadorea</taxon>
        <taxon>Rhabditida</taxon>
        <taxon>Tylenchina</taxon>
        <taxon>Panagrolaimomorpha</taxon>
        <taxon>Panagrolaimoidea</taxon>
        <taxon>Panagrolaimidae</taxon>
        <taxon>Panagrolaimus</taxon>
    </lineage>
</organism>
<dbReference type="InterPro" id="IPR000836">
    <property type="entry name" value="PRTase_dom"/>
</dbReference>
<evidence type="ECO:0000259" key="13">
    <source>
        <dbReference type="Pfam" id="PF00156"/>
    </source>
</evidence>
<evidence type="ECO:0000256" key="5">
    <source>
        <dbReference type="ARBA" id="ARBA00008391"/>
    </source>
</evidence>
<dbReference type="GO" id="GO:0016208">
    <property type="term" value="F:AMP binding"/>
    <property type="evidence" value="ECO:0007669"/>
    <property type="project" value="TreeGrafter"/>
</dbReference>
<evidence type="ECO:0000256" key="11">
    <source>
        <dbReference type="ARBA" id="ARBA00022679"/>
    </source>
</evidence>